<reference evidence="1" key="1">
    <citation type="submission" date="2014-08" db="EMBL/GenBank/DDBJ databases">
        <authorList>
            <person name="Senf B."/>
            <person name="Petzold A."/>
            <person name="Downie B.R."/>
            <person name="Koch P."/>
            <person name="Platzer M."/>
        </authorList>
    </citation>
    <scope>NUCLEOTIDE SEQUENCE [LARGE SCALE GENOMIC DNA]</scope>
    <source>
        <strain evidence="1">GRZ</strain>
    </source>
</reference>
<dbReference type="Ensembl" id="ENSNFUT00015017805.1">
    <property type="protein sequence ID" value="ENSNFUP00015017015.1"/>
    <property type="gene ID" value="ENSNFUG00015008130.1"/>
</dbReference>
<proteinExistence type="predicted"/>
<accession>A0A8C6NPZ9</accession>
<dbReference type="AlphaFoldDB" id="A0A8C6NPZ9"/>
<protein>
    <submittedName>
        <fullName evidence="1">Uncharacterized protein</fullName>
    </submittedName>
</protein>
<sequence>MMAALGAPEVITQLENAAKVLMVRNSFLFYRHRGDTAHILTPFLVEFGGQGFSRVFSYKCFHVSNGCERCVAHPSAGTN</sequence>
<dbReference type="Proteomes" id="UP000694548">
    <property type="component" value="Chromosome sgr14"/>
</dbReference>
<evidence type="ECO:0000313" key="2">
    <source>
        <dbReference type="Proteomes" id="UP000694548"/>
    </source>
</evidence>
<organism evidence="1 2">
    <name type="scientific">Nothobranchius furzeri</name>
    <name type="common">Turquoise killifish</name>
    <dbReference type="NCBI Taxonomy" id="105023"/>
    <lineage>
        <taxon>Eukaryota</taxon>
        <taxon>Metazoa</taxon>
        <taxon>Chordata</taxon>
        <taxon>Craniata</taxon>
        <taxon>Vertebrata</taxon>
        <taxon>Euteleostomi</taxon>
        <taxon>Actinopterygii</taxon>
        <taxon>Neopterygii</taxon>
        <taxon>Teleostei</taxon>
        <taxon>Neoteleostei</taxon>
        <taxon>Acanthomorphata</taxon>
        <taxon>Ovalentaria</taxon>
        <taxon>Atherinomorphae</taxon>
        <taxon>Cyprinodontiformes</taxon>
        <taxon>Nothobranchiidae</taxon>
        <taxon>Nothobranchius</taxon>
    </lineage>
</organism>
<reference evidence="1" key="3">
    <citation type="submission" date="2025-09" db="UniProtKB">
        <authorList>
            <consortium name="Ensembl"/>
        </authorList>
    </citation>
    <scope>IDENTIFICATION</scope>
</reference>
<evidence type="ECO:0000313" key="1">
    <source>
        <dbReference type="Ensembl" id="ENSNFUP00015017015.1"/>
    </source>
</evidence>
<keyword evidence="2" id="KW-1185">Reference proteome</keyword>
<name>A0A8C6NPZ9_NOTFU</name>
<reference evidence="1" key="2">
    <citation type="submission" date="2025-08" db="UniProtKB">
        <authorList>
            <consortium name="Ensembl"/>
        </authorList>
    </citation>
    <scope>IDENTIFICATION</scope>
</reference>